<proteinExistence type="predicted"/>
<dbReference type="AlphaFoldDB" id="A0A7X0ZK66"/>
<gene>
    <name evidence="1" type="ORF">HCB47_14470</name>
</gene>
<evidence type="ECO:0000313" key="1">
    <source>
        <dbReference type="EMBL" id="MBC2288819.1"/>
    </source>
</evidence>
<dbReference type="RefSeq" id="WP_185339727.1">
    <property type="nucleotide sequence ID" value="NZ_JAARZO010000007.1"/>
</dbReference>
<dbReference type="EMBL" id="JAARZO010000007">
    <property type="protein sequence ID" value="MBC2288819.1"/>
    <property type="molecule type" value="Genomic_DNA"/>
</dbReference>
<comment type="caution">
    <text evidence="1">The sequence shown here is derived from an EMBL/GenBank/DDBJ whole genome shotgun (WGS) entry which is preliminary data.</text>
</comment>
<organism evidence="1 2">
    <name type="scientific">Listeria farberi</name>
    <dbReference type="NCBI Taxonomy" id="2713500"/>
    <lineage>
        <taxon>Bacteria</taxon>
        <taxon>Bacillati</taxon>
        <taxon>Bacillota</taxon>
        <taxon>Bacilli</taxon>
        <taxon>Bacillales</taxon>
        <taxon>Listeriaceae</taxon>
        <taxon>Listeria</taxon>
    </lineage>
</organism>
<evidence type="ECO:0000313" key="2">
    <source>
        <dbReference type="Proteomes" id="UP000558070"/>
    </source>
</evidence>
<name>A0A7X0ZK66_9LIST</name>
<accession>A0A7X0ZK66</accession>
<reference evidence="1 2" key="1">
    <citation type="submission" date="2020-03" db="EMBL/GenBank/DDBJ databases">
        <title>Soil Listeria distribution.</title>
        <authorList>
            <person name="Liao J."/>
            <person name="Wiedmann M."/>
        </authorList>
    </citation>
    <scope>NUCLEOTIDE SEQUENCE [LARGE SCALE GENOMIC DNA]</scope>
    <source>
        <strain evidence="1 2">FSL L7-0072</strain>
    </source>
</reference>
<protein>
    <submittedName>
        <fullName evidence="1">Uncharacterized protein</fullName>
    </submittedName>
</protein>
<dbReference type="Proteomes" id="UP000558070">
    <property type="component" value="Unassembled WGS sequence"/>
</dbReference>
<sequence>MDFPIQNLEELKTYLANNLLTKTEARAITKQSQAAFNQSIQTGTLNSFYEKGEHQSKVRLFLKEECEEYARNKKNAPKN</sequence>